<dbReference type="EMBL" id="JNHM01000148">
    <property type="protein sequence ID" value="KDS45113.1"/>
    <property type="molecule type" value="Genomic_DNA"/>
</dbReference>
<evidence type="ECO:0000313" key="2">
    <source>
        <dbReference type="Proteomes" id="UP000027661"/>
    </source>
</evidence>
<name>A0A069SC67_PHOVU</name>
<protein>
    <submittedName>
        <fullName evidence="1">Uncharacterized protein</fullName>
    </submittedName>
</protein>
<comment type="caution">
    <text evidence="1">The sequence shown here is derived from an EMBL/GenBank/DDBJ whole genome shotgun (WGS) entry which is preliminary data.</text>
</comment>
<accession>A0A069SC67</accession>
<gene>
    <name evidence="1" type="ORF">M099_4111</name>
</gene>
<reference evidence="1 2" key="1">
    <citation type="submission" date="2014-04" db="EMBL/GenBank/DDBJ databases">
        <authorList>
            <person name="Sears C."/>
            <person name="Carroll K."/>
            <person name="Sack B.R."/>
            <person name="Qadri F."/>
            <person name="Myers L.L."/>
            <person name="Chung G.-T."/>
            <person name="Escheverria P."/>
            <person name="Fraser C.M."/>
            <person name="Sadzewicz L."/>
            <person name="Shefchek K.A."/>
            <person name="Tallon L."/>
            <person name="Das S.P."/>
            <person name="Daugherty S."/>
            <person name="Mongodin E.F."/>
        </authorList>
    </citation>
    <scope>NUCLEOTIDE SEQUENCE [LARGE SCALE GENOMIC DNA]</scope>
    <source>
        <strain evidence="1 2">3975 RP4</strain>
    </source>
</reference>
<organism evidence="1 2">
    <name type="scientific">Phocaeicola vulgatus str. 3975 RP4</name>
    <dbReference type="NCBI Taxonomy" id="1339352"/>
    <lineage>
        <taxon>Bacteria</taxon>
        <taxon>Pseudomonadati</taxon>
        <taxon>Bacteroidota</taxon>
        <taxon>Bacteroidia</taxon>
        <taxon>Bacteroidales</taxon>
        <taxon>Bacteroidaceae</taxon>
        <taxon>Phocaeicola</taxon>
    </lineage>
</organism>
<dbReference type="PATRIC" id="fig|1339352.3.peg.3857"/>
<dbReference type="Proteomes" id="UP000027661">
    <property type="component" value="Unassembled WGS sequence"/>
</dbReference>
<evidence type="ECO:0000313" key="1">
    <source>
        <dbReference type="EMBL" id="KDS45113.1"/>
    </source>
</evidence>
<proteinExistence type="predicted"/>
<dbReference type="AlphaFoldDB" id="A0A069SC67"/>
<sequence>MVFLLQCKRHWQNMSRTHLNAVRIRTEERGYIALYNAEQEN</sequence>